<dbReference type="AlphaFoldDB" id="A0A8H7M015"/>
<gene>
    <name evidence="2" type="ORF">RHS01_10302</name>
</gene>
<feature type="region of interest" description="Disordered" evidence="1">
    <location>
        <begin position="22"/>
        <end position="86"/>
    </location>
</feature>
<feature type="compositionally biased region" description="Basic and acidic residues" evidence="1">
    <location>
        <begin position="60"/>
        <end position="69"/>
    </location>
</feature>
<protein>
    <submittedName>
        <fullName evidence="2">Uncharacterized protein</fullName>
    </submittedName>
</protein>
<name>A0A8H7M015_9AGAM</name>
<comment type="caution">
    <text evidence="2">The sequence shown here is derived from an EMBL/GenBank/DDBJ whole genome shotgun (WGS) entry which is preliminary data.</text>
</comment>
<evidence type="ECO:0000313" key="2">
    <source>
        <dbReference type="EMBL" id="KAF8749117.1"/>
    </source>
</evidence>
<reference evidence="2" key="1">
    <citation type="submission" date="2020-09" db="EMBL/GenBank/DDBJ databases">
        <title>Comparative genome analyses of four rice-infecting Rhizoctonia solani isolates reveal extensive enrichment of homogalacturonan modification genes.</title>
        <authorList>
            <person name="Lee D.-Y."/>
            <person name="Jeon J."/>
            <person name="Kim K.-T."/>
            <person name="Cheong K."/>
            <person name="Song H."/>
            <person name="Choi G."/>
            <person name="Ko J."/>
            <person name="Opiyo S.O."/>
            <person name="Zuo S."/>
            <person name="Madhav S."/>
            <person name="Lee Y.-H."/>
            <person name="Wang G.-L."/>
        </authorList>
    </citation>
    <scope>NUCLEOTIDE SEQUENCE</scope>
    <source>
        <strain evidence="2">AG1-IA B2</strain>
    </source>
</reference>
<organism evidence="2 3">
    <name type="scientific">Rhizoctonia solani</name>
    <dbReference type="NCBI Taxonomy" id="456999"/>
    <lineage>
        <taxon>Eukaryota</taxon>
        <taxon>Fungi</taxon>
        <taxon>Dikarya</taxon>
        <taxon>Basidiomycota</taxon>
        <taxon>Agaricomycotina</taxon>
        <taxon>Agaricomycetes</taxon>
        <taxon>Cantharellales</taxon>
        <taxon>Ceratobasidiaceae</taxon>
        <taxon>Rhizoctonia</taxon>
    </lineage>
</organism>
<sequence length="86" mass="9316">MGAGTLSVPPKWGTFRVDANEPRARNPHIRPNIPATGIQYGGNTLEPPHCGRRASGFGEGGKKGKDPPVRARWKRPSSLWMDGSPK</sequence>
<evidence type="ECO:0000256" key="1">
    <source>
        <dbReference type="SAM" id="MobiDB-lite"/>
    </source>
</evidence>
<evidence type="ECO:0000313" key="3">
    <source>
        <dbReference type="Proteomes" id="UP000614334"/>
    </source>
</evidence>
<dbReference type="Proteomes" id="UP000614334">
    <property type="component" value="Unassembled WGS sequence"/>
</dbReference>
<accession>A0A8H7M015</accession>
<proteinExistence type="predicted"/>
<dbReference type="EMBL" id="JACYCF010000030">
    <property type="protein sequence ID" value="KAF8749117.1"/>
    <property type="molecule type" value="Genomic_DNA"/>
</dbReference>